<dbReference type="CDD" id="cd00303">
    <property type="entry name" value="retropepsin_like"/>
    <property type="match status" value="1"/>
</dbReference>
<evidence type="ECO:0000313" key="1">
    <source>
        <dbReference type="EMBL" id="KAH7572794.1"/>
    </source>
</evidence>
<comment type="caution">
    <text evidence="1">The sequence shown here is derived from an EMBL/GenBank/DDBJ whole genome shotgun (WGS) entry which is preliminary data.</text>
</comment>
<evidence type="ECO:0008006" key="3">
    <source>
        <dbReference type="Google" id="ProtNLM"/>
    </source>
</evidence>
<sequence length="223" mass="25467">MPTPTPVSFKRLSWDEMQKRRAQGLCFNYNERFTPGHKCQVPQLLILEGHTHTDGITCDEVVKEPTNTKEIKEIKEPEITLLALTRWTIPRTMRINTKIGSHEVVALIDSGSTHNFISDRIASMFCLPATPTKPFTVRVANGEQLSCKGRYEKVLVELQDTTFLLKFFSLPLTGLDMVLGIQWLETLGSVVCDWRQLTINFIWEHQSRRLQGIEAQPIQSTTL</sequence>
<protein>
    <recommendedName>
        <fullName evidence="3">RVP_2 domain-containing protein</fullName>
    </recommendedName>
</protein>
<dbReference type="Gene3D" id="2.40.70.10">
    <property type="entry name" value="Acid Proteases"/>
    <property type="match status" value="1"/>
</dbReference>
<dbReference type="EMBL" id="JAFEMO010000003">
    <property type="protein sequence ID" value="KAH7572794.1"/>
    <property type="molecule type" value="Genomic_DNA"/>
</dbReference>
<dbReference type="InterPro" id="IPR021109">
    <property type="entry name" value="Peptidase_aspartic_dom_sf"/>
</dbReference>
<name>A0ABQ8I833_9ROSI</name>
<proteinExistence type="predicted"/>
<evidence type="ECO:0000313" key="2">
    <source>
        <dbReference type="Proteomes" id="UP000827721"/>
    </source>
</evidence>
<accession>A0ABQ8I833</accession>
<dbReference type="SUPFAM" id="SSF50630">
    <property type="entry name" value="Acid proteases"/>
    <property type="match status" value="1"/>
</dbReference>
<dbReference type="Pfam" id="PF08284">
    <property type="entry name" value="RVP_2"/>
    <property type="match status" value="1"/>
</dbReference>
<organism evidence="1 2">
    <name type="scientific">Xanthoceras sorbifolium</name>
    <dbReference type="NCBI Taxonomy" id="99658"/>
    <lineage>
        <taxon>Eukaryota</taxon>
        <taxon>Viridiplantae</taxon>
        <taxon>Streptophyta</taxon>
        <taxon>Embryophyta</taxon>
        <taxon>Tracheophyta</taxon>
        <taxon>Spermatophyta</taxon>
        <taxon>Magnoliopsida</taxon>
        <taxon>eudicotyledons</taxon>
        <taxon>Gunneridae</taxon>
        <taxon>Pentapetalae</taxon>
        <taxon>rosids</taxon>
        <taxon>malvids</taxon>
        <taxon>Sapindales</taxon>
        <taxon>Sapindaceae</taxon>
        <taxon>Xanthoceroideae</taxon>
        <taxon>Xanthoceras</taxon>
    </lineage>
</organism>
<gene>
    <name evidence="1" type="ORF">JRO89_XS03G0015400</name>
</gene>
<keyword evidence="2" id="KW-1185">Reference proteome</keyword>
<dbReference type="Proteomes" id="UP000827721">
    <property type="component" value="Unassembled WGS sequence"/>
</dbReference>
<reference evidence="1 2" key="1">
    <citation type="submission" date="2021-02" db="EMBL/GenBank/DDBJ databases">
        <title>Plant Genome Project.</title>
        <authorList>
            <person name="Zhang R.-G."/>
        </authorList>
    </citation>
    <scope>NUCLEOTIDE SEQUENCE [LARGE SCALE GENOMIC DNA]</scope>
    <source>
        <tissue evidence="1">Leaves</tissue>
    </source>
</reference>